<evidence type="ECO:0000256" key="5">
    <source>
        <dbReference type="ARBA" id="ARBA00023004"/>
    </source>
</evidence>
<dbReference type="HAMAP" id="MF_01612">
    <property type="entry name" value="FO_synth_sub2"/>
    <property type="match status" value="1"/>
</dbReference>
<dbReference type="SUPFAM" id="SSF102114">
    <property type="entry name" value="Radical SAM enzymes"/>
    <property type="match status" value="1"/>
</dbReference>
<evidence type="ECO:0000256" key="9">
    <source>
        <dbReference type="PIRSR" id="PIRSR004762-2"/>
    </source>
</evidence>
<keyword evidence="5 7" id="KW-0408">Iron</keyword>
<feature type="binding site" evidence="7 8">
    <location>
        <position position="60"/>
    </location>
    <ligand>
        <name>[4Fe-4S] cluster</name>
        <dbReference type="ChEBI" id="CHEBI:49883"/>
        <note>4Fe-4S-S-AdoMet</note>
    </ligand>
</feature>
<dbReference type="InterPro" id="IPR013785">
    <property type="entry name" value="Aldolase_TIM"/>
</dbReference>
<dbReference type="SFLD" id="SFLDG01388">
    <property type="entry name" value="7_8-didemethyl-8-hydroxy-5-dea"/>
    <property type="match status" value="1"/>
</dbReference>
<comment type="caution">
    <text evidence="11">The sequence shown here is derived from an EMBL/GenBank/DDBJ whole genome shotgun (WGS) entry which is preliminary data.</text>
</comment>
<dbReference type="GO" id="GO:0051539">
    <property type="term" value="F:4 iron, 4 sulfur cluster binding"/>
    <property type="evidence" value="ECO:0007669"/>
    <property type="project" value="UniProtKB-KW"/>
</dbReference>
<organism evidence="11 12">
    <name type="scientific">Methanobacterium bryantii</name>
    <dbReference type="NCBI Taxonomy" id="2161"/>
    <lineage>
        <taxon>Archaea</taxon>
        <taxon>Methanobacteriati</taxon>
        <taxon>Methanobacteriota</taxon>
        <taxon>Methanomada group</taxon>
        <taxon>Methanobacteria</taxon>
        <taxon>Methanobacteriales</taxon>
        <taxon>Methanobacteriaceae</taxon>
        <taxon>Methanobacterium</taxon>
    </lineage>
</organism>
<dbReference type="Pfam" id="PF04055">
    <property type="entry name" value="Radical_SAM"/>
    <property type="match status" value="1"/>
</dbReference>
<dbReference type="AlphaFoldDB" id="A0A2A2H1I1"/>
<dbReference type="NCBIfam" id="TIGR00423">
    <property type="entry name" value="CofH family radical SAM protein"/>
    <property type="match status" value="1"/>
</dbReference>
<dbReference type="InterPro" id="IPR045567">
    <property type="entry name" value="CofH/MnqC-like_C"/>
</dbReference>
<feature type="binding site" evidence="9">
    <location>
        <position position="167"/>
    </location>
    <ligand>
        <name>S-adenosyl-L-methionine</name>
        <dbReference type="ChEBI" id="CHEBI:59789"/>
    </ligand>
</feature>
<evidence type="ECO:0000259" key="10">
    <source>
        <dbReference type="PROSITE" id="PS51918"/>
    </source>
</evidence>
<feature type="binding site" evidence="9">
    <location>
        <position position="281"/>
    </location>
    <ligand>
        <name>(3R)-3-methyl-D-ornithine</name>
        <dbReference type="ChEBI" id="CHEBI:64642"/>
    </ligand>
</feature>
<sequence length="348" mass="38921">MMEDIYERSLAGEITKEDALKLVDSNPFQLFDTADRLRQELVGDEVTFVANKAIDITDHCMIGCAFCSFRDHIGYEMTTEEVLESIKEAKDIKATEICLFGGIMPHMTVDYYCDLISTIKSEYDICLHALSPVEIYQTAKSSEISTYDALKALKKAGMDTMTGASAEILVDSVREQICPKKVTTDEWVNIIKEAHSLGIPTTSTIMYGSVETWEDRIDHMMILRDIQRETGGFTELVPMTFLNQNNELGQISEGASGMEDLKVHAIARILFGRDMPNIQVSWIKMGIRASQIALHCGANDLGGTMMEDKISIAAGASDGDYLPRERMIEIIEDIGRIPVERTTTYERV</sequence>
<dbReference type="CDD" id="cd01335">
    <property type="entry name" value="Radical_SAM"/>
    <property type="match status" value="1"/>
</dbReference>
<feature type="binding site" evidence="7 8">
    <location>
        <position position="67"/>
    </location>
    <ligand>
        <name>[4Fe-4S] cluster</name>
        <dbReference type="ChEBI" id="CHEBI:49883"/>
        <note>4Fe-4S-S-AdoMet</note>
    </ligand>
</feature>
<dbReference type="GO" id="GO:0005506">
    <property type="term" value="F:iron ion binding"/>
    <property type="evidence" value="ECO:0007669"/>
    <property type="project" value="UniProtKB-UniRule"/>
</dbReference>
<evidence type="ECO:0000256" key="3">
    <source>
        <dbReference type="ARBA" id="ARBA00022691"/>
    </source>
</evidence>
<evidence type="ECO:0000313" key="11">
    <source>
        <dbReference type="EMBL" id="PAV03237.1"/>
    </source>
</evidence>
<evidence type="ECO:0000256" key="2">
    <source>
        <dbReference type="ARBA" id="ARBA00022679"/>
    </source>
</evidence>
<dbReference type="InterPro" id="IPR020050">
    <property type="entry name" value="FO_synthase_su2"/>
</dbReference>
<keyword evidence="1 7" id="KW-0004">4Fe-4S</keyword>
<gene>
    <name evidence="7 11" type="primary">cofH</name>
    <name evidence="11" type="synonym">cofG</name>
    <name evidence="11" type="ORF">ASJ80_04350</name>
</gene>
<dbReference type="PANTHER" id="PTHR43076">
    <property type="entry name" value="FO SYNTHASE (COFH)"/>
    <property type="match status" value="1"/>
</dbReference>
<dbReference type="Pfam" id="PF19288">
    <property type="entry name" value="CofH_C"/>
    <property type="match status" value="1"/>
</dbReference>
<dbReference type="SFLD" id="SFLDG01064">
    <property type="entry name" value="F420__menaquinone_cofactor_bio"/>
    <property type="match status" value="2"/>
</dbReference>
<keyword evidence="2 7" id="KW-0808">Transferase</keyword>
<evidence type="ECO:0000256" key="6">
    <source>
        <dbReference type="ARBA" id="ARBA00023014"/>
    </source>
</evidence>
<dbReference type="PIRSF" id="PIRSF004762">
    <property type="entry name" value="CHP00423"/>
    <property type="match status" value="1"/>
</dbReference>
<dbReference type="UniPathway" id="UPA00072"/>
<dbReference type="InterPro" id="IPR034405">
    <property type="entry name" value="F420"/>
</dbReference>
<comment type="pathway">
    <text evidence="7">Cofactor biosynthesis; coenzyme F0 biosynthesis.</text>
</comment>
<dbReference type="EMBL" id="LMVM01000039">
    <property type="protein sequence ID" value="PAV03237.1"/>
    <property type="molecule type" value="Genomic_DNA"/>
</dbReference>
<feature type="binding site" evidence="9">
    <location>
        <position position="66"/>
    </location>
    <ligand>
        <name>S-adenosyl-L-methionine</name>
        <dbReference type="ChEBI" id="CHEBI:59789"/>
    </ligand>
</feature>
<evidence type="ECO:0000313" key="12">
    <source>
        <dbReference type="Proteomes" id="UP000217784"/>
    </source>
</evidence>
<reference evidence="11 12" key="1">
    <citation type="journal article" date="2017" name="BMC Genomics">
        <title>Genomic analysis of methanogenic archaea reveals a shift towards energy conservation.</title>
        <authorList>
            <person name="Gilmore S.P."/>
            <person name="Henske J.K."/>
            <person name="Sexton J.A."/>
            <person name="Solomon K.V."/>
            <person name="Seppala S."/>
            <person name="Yoo J.I."/>
            <person name="Huyett L.M."/>
            <person name="Pressman A."/>
            <person name="Cogan J.Z."/>
            <person name="Kivenson V."/>
            <person name="Peng X."/>
            <person name="Tan Y."/>
            <person name="Valentine D.L."/>
            <person name="O'Malley M.A."/>
        </authorList>
    </citation>
    <scope>NUCLEOTIDE SEQUENCE [LARGE SCALE GENOMIC DNA]</scope>
    <source>
        <strain evidence="11 12">M.o.H.</strain>
    </source>
</reference>
<keyword evidence="4 7" id="KW-0479">Metal-binding</keyword>
<comment type="catalytic activity">
    <reaction evidence="7">
        <text>5-amino-6-(D-ribitylamino)uracil + L-tyrosine + S-adenosyl-L-methionine = 5-amino-5-(4-hydroxybenzyl)-6-(D-ribitylimino)-5,6-dihydrouracil + 2-iminoacetate + 5'-deoxyadenosine + L-methionine + H(+)</text>
        <dbReference type="Rhea" id="RHEA:55200"/>
        <dbReference type="ChEBI" id="CHEBI:15378"/>
        <dbReference type="ChEBI" id="CHEBI:15934"/>
        <dbReference type="ChEBI" id="CHEBI:17319"/>
        <dbReference type="ChEBI" id="CHEBI:57844"/>
        <dbReference type="ChEBI" id="CHEBI:58315"/>
        <dbReference type="ChEBI" id="CHEBI:59789"/>
        <dbReference type="ChEBI" id="CHEBI:77846"/>
        <dbReference type="ChEBI" id="CHEBI:85936"/>
        <dbReference type="EC" id="2.5.1.147"/>
    </reaction>
</comment>
<keyword evidence="6 7" id="KW-0411">Iron-sulfur</keyword>
<dbReference type="InterPro" id="IPR019940">
    <property type="entry name" value="CofH_family"/>
</dbReference>
<dbReference type="RefSeq" id="WP_069585790.1">
    <property type="nucleotide sequence ID" value="NZ_LMVM01000039.1"/>
</dbReference>
<evidence type="ECO:0000256" key="8">
    <source>
        <dbReference type="PIRSR" id="PIRSR004762-1"/>
    </source>
</evidence>
<feature type="domain" description="Radical SAM core" evidence="10">
    <location>
        <begin position="46"/>
        <end position="273"/>
    </location>
</feature>
<feature type="binding site" evidence="9">
    <location>
        <position position="131"/>
    </location>
    <ligand>
        <name>(3R)-3-methyl-D-ornithine</name>
        <dbReference type="ChEBI" id="CHEBI:64642"/>
    </ligand>
</feature>
<dbReference type="InterPro" id="IPR058240">
    <property type="entry name" value="rSAM_sf"/>
</dbReference>
<dbReference type="InterPro" id="IPR007197">
    <property type="entry name" value="rSAM"/>
</dbReference>
<feature type="binding site" evidence="7 8">
    <location>
        <position position="64"/>
    </location>
    <ligand>
        <name>[4Fe-4S] cluster</name>
        <dbReference type="ChEBI" id="CHEBI:49883"/>
        <note>4Fe-4S-S-AdoMet</note>
    </ligand>
</feature>
<dbReference type="PANTHER" id="PTHR43076:SF1">
    <property type="entry name" value="LIPOYL SYNTHASE 2"/>
    <property type="match status" value="1"/>
</dbReference>
<protein>
    <recommendedName>
        <fullName evidence="7">5-amino-6-(D-ribitylamino)uracil--L-tyrosine 4-hydroxyphenyl transferase</fullName>
        <ecNumber evidence="7">2.5.1.147</ecNumber>
    </recommendedName>
    <alternativeName>
        <fullName evidence="7">FO synthase subunit 2</fullName>
    </alternativeName>
</protein>
<comment type="function">
    <text evidence="7">Catalyzes the radical-mediated synthesis of 5-amino-5-(4-hydroxybenzyl)-6-(D-ribitylimino)-5,6-dihydrouracil from 5-amino-6-(D-ribitylamino)uracil and L-tyrosine.</text>
</comment>
<dbReference type="Gene3D" id="3.20.20.70">
    <property type="entry name" value="Aldolase class I"/>
    <property type="match status" value="1"/>
</dbReference>
<dbReference type="EC" id="2.5.1.147" evidence="7"/>
<name>A0A2A2H1I1_METBR</name>
<evidence type="ECO:0000256" key="1">
    <source>
        <dbReference type="ARBA" id="ARBA00022485"/>
    </source>
</evidence>
<comment type="similarity">
    <text evidence="7">Belongs to the radical SAM superfamily. CofH family.</text>
</comment>
<evidence type="ECO:0000256" key="7">
    <source>
        <dbReference type="HAMAP-Rule" id="MF_01612"/>
    </source>
</evidence>
<dbReference type="SFLD" id="SFLDG01389">
    <property type="entry name" value="menaquinone_synthsis_involved"/>
    <property type="match status" value="1"/>
</dbReference>
<dbReference type="PROSITE" id="PS51918">
    <property type="entry name" value="RADICAL_SAM"/>
    <property type="match status" value="1"/>
</dbReference>
<keyword evidence="12" id="KW-1185">Reference proteome</keyword>
<dbReference type="SFLD" id="SFLDS00029">
    <property type="entry name" value="Radical_SAM"/>
    <property type="match status" value="2"/>
</dbReference>
<evidence type="ECO:0000256" key="4">
    <source>
        <dbReference type="ARBA" id="ARBA00022723"/>
    </source>
</evidence>
<dbReference type="Proteomes" id="UP000217784">
    <property type="component" value="Unassembled WGS sequence"/>
</dbReference>
<comment type="cofactor">
    <cofactor evidence="7 8">
        <name>[4Fe-4S] cluster</name>
        <dbReference type="ChEBI" id="CHEBI:49883"/>
    </cofactor>
    <text evidence="7 8">Binds 1 [4Fe-4S] cluster. The cluster is coordinated with 3 cysteines and an exchangeable S-adenosyl-L-methionine.</text>
</comment>
<accession>A0A2A2H1I1</accession>
<dbReference type="NCBIfam" id="TIGR03551">
    <property type="entry name" value="F420_cofH"/>
    <property type="match status" value="1"/>
</dbReference>
<dbReference type="GO" id="GO:0141093">
    <property type="term" value="F:5-amino-6-(D-ribitylamino)uracil--L-tyrosine 4-hydroxyphenyl transferase activity"/>
    <property type="evidence" value="ECO:0007669"/>
    <property type="project" value="UniProtKB-EC"/>
</dbReference>
<proteinExistence type="inferred from homology"/>
<dbReference type="GO" id="GO:0044689">
    <property type="term" value="F:7,8-didemethyl-8-hydroxy-5-deazariboflavin synthase activity"/>
    <property type="evidence" value="ECO:0007669"/>
    <property type="project" value="TreeGrafter"/>
</dbReference>
<keyword evidence="3 7" id="KW-0949">S-adenosyl-L-methionine</keyword>
<comment type="subunit">
    <text evidence="7">The FO synthase complex consists of two subunits, CofG and CofH.</text>
</comment>